<dbReference type="EMBL" id="GBXM01023655">
    <property type="protein sequence ID" value="JAH84922.1"/>
    <property type="molecule type" value="Transcribed_RNA"/>
</dbReference>
<reference evidence="1" key="1">
    <citation type="submission" date="2014-11" db="EMBL/GenBank/DDBJ databases">
        <authorList>
            <person name="Amaro Gonzalez C."/>
        </authorList>
    </citation>
    <scope>NUCLEOTIDE SEQUENCE</scope>
</reference>
<protein>
    <submittedName>
        <fullName evidence="1">Uncharacterized protein</fullName>
    </submittedName>
</protein>
<sequence length="39" mass="4573">MVVLQSKFHCRSKCCLIQWDVCIMRSVGDTTGPWLFRVE</sequence>
<proteinExistence type="predicted"/>
<name>A0A0E9W3K1_ANGAN</name>
<accession>A0A0E9W3K1</accession>
<reference evidence="1" key="2">
    <citation type="journal article" date="2015" name="Fish Shellfish Immunol.">
        <title>Early steps in the European eel (Anguilla anguilla)-Vibrio vulnificus interaction in the gills: Role of the RtxA13 toxin.</title>
        <authorList>
            <person name="Callol A."/>
            <person name="Pajuelo D."/>
            <person name="Ebbesson L."/>
            <person name="Teles M."/>
            <person name="MacKenzie S."/>
            <person name="Amaro C."/>
        </authorList>
    </citation>
    <scope>NUCLEOTIDE SEQUENCE</scope>
</reference>
<evidence type="ECO:0000313" key="1">
    <source>
        <dbReference type="EMBL" id="JAH84922.1"/>
    </source>
</evidence>
<dbReference type="AlphaFoldDB" id="A0A0E9W3K1"/>
<organism evidence="1">
    <name type="scientific">Anguilla anguilla</name>
    <name type="common">European freshwater eel</name>
    <name type="synonym">Muraena anguilla</name>
    <dbReference type="NCBI Taxonomy" id="7936"/>
    <lineage>
        <taxon>Eukaryota</taxon>
        <taxon>Metazoa</taxon>
        <taxon>Chordata</taxon>
        <taxon>Craniata</taxon>
        <taxon>Vertebrata</taxon>
        <taxon>Euteleostomi</taxon>
        <taxon>Actinopterygii</taxon>
        <taxon>Neopterygii</taxon>
        <taxon>Teleostei</taxon>
        <taxon>Anguilliformes</taxon>
        <taxon>Anguillidae</taxon>
        <taxon>Anguilla</taxon>
    </lineage>
</organism>